<evidence type="ECO:0000313" key="4">
    <source>
        <dbReference type="Proteomes" id="UP001347796"/>
    </source>
</evidence>
<dbReference type="InterPro" id="IPR016186">
    <property type="entry name" value="C-type_lectin-like/link_sf"/>
</dbReference>
<dbReference type="PANTHER" id="PTHR22803">
    <property type="entry name" value="MANNOSE, PHOSPHOLIPASE, LECTIN RECEPTOR RELATED"/>
    <property type="match status" value="1"/>
</dbReference>
<dbReference type="Gene3D" id="3.10.100.10">
    <property type="entry name" value="Mannose-Binding Protein A, subunit A"/>
    <property type="match status" value="4"/>
</dbReference>
<reference evidence="3 4" key="1">
    <citation type="submission" date="2024-01" db="EMBL/GenBank/DDBJ databases">
        <title>The genome of the rayed Mediterranean limpet Patella caerulea (Linnaeus, 1758).</title>
        <authorList>
            <person name="Anh-Thu Weber A."/>
            <person name="Halstead-Nussloch G."/>
        </authorList>
    </citation>
    <scope>NUCLEOTIDE SEQUENCE [LARGE SCALE GENOMIC DNA]</scope>
    <source>
        <strain evidence="3">AATW-2023a</strain>
        <tissue evidence="3">Whole specimen</tissue>
    </source>
</reference>
<feature type="domain" description="C-type lectin" evidence="2">
    <location>
        <begin position="33"/>
        <end position="150"/>
    </location>
</feature>
<gene>
    <name evidence="3" type="ORF">SNE40_012866</name>
</gene>
<dbReference type="AlphaFoldDB" id="A0AAN8JIJ6"/>
<comment type="caution">
    <text evidence="3">The sequence shown here is derived from an EMBL/GenBank/DDBJ whole genome shotgun (WGS) entry which is preliminary data.</text>
</comment>
<evidence type="ECO:0000256" key="1">
    <source>
        <dbReference type="SAM" id="SignalP"/>
    </source>
</evidence>
<name>A0AAN8JIJ6_PATCE</name>
<dbReference type="SMART" id="SM00034">
    <property type="entry name" value="CLECT"/>
    <property type="match status" value="4"/>
</dbReference>
<feature type="chain" id="PRO_5042858852" description="C-type lectin domain-containing protein" evidence="1">
    <location>
        <begin position="22"/>
        <end position="624"/>
    </location>
</feature>
<dbReference type="SUPFAM" id="SSF56436">
    <property type="entry name" value="C-type lectin-like"/>
    <property type="match status" value="4"/>
</dbReference>
<keyword evidence="4" id="KW-1185">Reference proteome</keyword>
<feature type="domain" description="C-type lectin" evidence="2">
    <location>
        <begin position="166"/>
        <end position="289"/>
    </location>
</feature>
<feature type="domain" description="C-type lectin" evidence="2">
    <location>
        <begin position="316"/>
        <end position="434"/>
    </location>
</feature>
<evidence type="ECO:0000259" key="2">
    <source>
        <dbReference type="PROSITE" id="PS50041"/>
    </source>
</evidence>
<dbReference type="InterPro" id="IPR050111">
    <property type="entry name" value="C-type_lectin/snaclec_domain"/>
</dbReference>
<feature type="domain" description="C-type lectin" evidence="2">
    <location>
        <begin position="452"/>
        <end position="580"/>
    </location>
</feature>
<feature type="signal peptide" evidence="1">
    <location>
        <begin position="1"/>
        <end position="21"/>
    </location>
</feature>
<evidence type="ECO:0000313" key="3">
    <source>
        <dbReference type="EMBL" id="KAK6178022.1"/>
    </source>
</evidence>
<dbReference type="InterPro" id="IPR001304">
    <property type="entry name" value="C-type_lectin-like"/>
</dbReference>
<accession>A0AAN8JIJ6</accession>
<dbReference type="InterPro" id="IPR016187">
    <property type="entry name" value="CTDL_fold"/>
</dbReference>
<sequence length="624" mass="70179">MAYKLIYWILFLNLLILYSDCVTPPCLPGWQQSGSSCLLINNGYQVTRDQASKDCNSHDATLLRFETGDDVKSFVQTVKQYGVDGWWTDLTEVNHPGIWTWGDNEEVFNDALIWNQEPDDTRHVENCVSMSYEGKISDEMCWQKLGYICSYALPSNGNCADGWLNSATKCYYISATDDPFNVLTWMDALGKCMTMVTGQTPTLVSFNSKEEYQLISQYLAIAQVKDMNWWIGLNDQNKEGNYVWTNGPADLSVVVWDKAPSKLALTEKCGVVHGNGKMSYGKCNKDLNYYICKLKLNNDNLMIYEELGCTGLWTRAGHKCYYFVPGKKVVRADARTQCQKLGGDLPKIESLDEMYWVTLQTFTMEVNHVWTGLARKSKGADSWSWADGSDINIEYIKWNQEPNDYLGKEDCAAISMDGVYNDMSCSDKAGYICQMTSVNRPCPSSWIMPDSEGSSCFYISGTDDNVTTTWDAAKDKCNQLAGGGDSSLFAPQSGEDYAFVTQQLMSRPPDPTGWWTDLTDSQVEGLWAYSTSYYGPPDRSLIVWRGEPNDFGGTEDCAVMYYGGRYNDVDCSAKSNILCEKPSTPFPTTSNGNTLTTFQHVSLITTMFVVLIQQELLPLYILSR</sequence>
<protein>
    <recommendedName>
        <fullName evidence="2">C-type lectin domain-containing protein</fullName>
    </recommendedName>
</protein>
<keyword evidence="1" id="KW-0732">Signal</keyword>
<organism evidence="3 4">
    <name type="scientific">Patella caerulea</name>
    <name type="common">Rayed Mediterranean limpet</name>
    <dbReference type="NCBI Taxonomy" id="87958"/>
    <lineage>
        <taxon>Eukaryota</taxon>
        <taxon>Metazoa</taxon>
        <taxon>Spiralia</taxon>
        <taxon>Lophotrochozoa</taxon>
        <taxon>Mollusca</taxon>
        <taxon>Gastropoda</taxon>
        <taxon>Patellogastropoda</taxon>
        <taxon>Patelloidea</taxon>
        <taxon>Patellidae</taxon>
        <taxon>Patella</taxon>
    </lineage>
</organism>
<dbReference type="PROSITE" id="PS50041">
    <property type="entry name" value="C_TYPE_LECTIN_2"/>
    <property type="match status" value="4"/>
</dbReference>
<proteinExistence type="predicted"/>
<dbReference type="Pfam" id="PF00059">
    <property type="entry name" value="Lectin_C"/>
    <property type="match status" value="4"/>
</dbReference>
<dbReference type="CDD" id="cd00037">
    <property type="entry name" value="CLECT"/>
    <property type="match status" value="4"/>
</dbReference>
<dbReference type="Proteomes" id="UP001347796">
    <property type="component" value="Unassembled WGS sequence"/>
</dbReference>
<dbReference type="EMBL" id="JAZGQO010000009">
    <property type="protein sequence ID" value="KAK6178022.1"/>
    <property type="molecule type" value="Genomic_DNA"/>
</dbReference>